<feature type="region of interest" description="Disordered" evidence="1">
    <location>
        <begin position="449"/>
        <end position="482"/>
    </location>
</feature>
<accession>A0A0C2WI48</accession>
<sequence>MNIASRIPTEILWEIFLHAIDGPISNIQDNGFPWAINRVCKYWRSAFMTYPDLWTWITINLAESYSHRQDSNAANQCLSLCLERSRNYPLNISLHLPNEEYDENISSVTLLWQTFLSCSHRWRIVYLENVFGPQSPTLNLCTGTTPILESLTIYSPVDPDNYNDFTGLQIAPHLTQFTLVHPTAMFAIRRWSVPWMQLTNITLRFDEIGGVDQLWDLFKQLRDIEELCLSLNGDEGGIDLDDFVHNSGTPQCLQQLRVLQVCCVEILGLITAPSLYELYLEGSRFFYPQAGDGYEILAEEIISSFIQRSGCKIHKLTLSDFSAHPVTPLVHLFPDVVELCLVDAMTCLRLLLSPNLFPGLRVLNCTTRTIDVKDFMGILRTILRVRNSSSAKCSAAPLEKVIFRPVLKDGKASVLVSTTDWAPFESYVQARSCCELNITRRLWLPEEGPQGLPPAANGSPNTNIALSPSSSTLDAPLNPGPW</sequence>
<dbReference type="AlphaFoldDB" id="A0A0C2WI48"/>
<reference evidence="2 3" key="1">
    <citation type="submission" date="2014-04" db="EMBL/GenBank/DDBJ databases">
        <title>Evolutionary Origins and Diversification of the Mycorrhizal Mutualists.</title>
        <authorList>
            <consortium name="DOE Joint Genome Institute"/>
            <consortium name="Mycorrhizal Genomics Consortium"/>
            <person name="Kohler A."/>
            <person name="Kuo A."/>
            <person name="Nagy L.G."/>
            <person name="Floudas D."/>
            <person name="Copeland A."/>
            <person name="Barry K.W."/>
            <person name="Cichocki N."/>
            <person name="Veneault-Fourrey C."/>
            <person name="LaButti K."/>
            <person name="Lindquist E.A."/>
            <person name="Lipzen A."/>
            <person name="Lundell T."/>
            <person name="Morin E."/>
            <person name="Murat C."/>
            <person name="Riley R."/>
            <person name="Ohm R."/>
            <person name="Sun H."/>
            <person name="Tunlid A."/>
            <person name="Henrissat B."/>
            <person name="Grigoriev I.V."/>
            <person name="Hibbett D.S."/>
            <person name="Martin F."/>
        </authorList>
    </citation>
    <scope>NUCLEOTIDE SEQUENCE [LARGE SCALE GENOMIC DNA]</scope>
    <source>
        <strain evidence="2 3">Koide BX008</strain>
    </source>
</reference>
<dbReference type="InParanoid" id="A0A0C2WI48"/>
<dbReference type="Proteomes" id="UP000054549">
    <property type="component" value="Unassembled WGS sequence"/>
</dbReference>
<name>A0A0C2WI48_AMAMK</name>
<gene>
    <name evidence="2" type="ORF">M378DRAFT_13713</name>
</gene>
<evidence type="ECO:0000256" key="1">
    <source>
        <dbReference type="SAM" id="MobiDB-lite"/>
    </source>
</evidence>
<dbReference type="OrthoDB" id="3221235at2759"/>
<feature type="compositionally biased region" description="Polar residues" evidence="1">
    <location>
        <begin position="458"/>
        <end position="473"/>
    </location>
</feature>
<proteinExistence type="predicted"/>
<keyword evidence="3" id="KW-1185">Reference proteome</keyword>
<organism evidence="2 3">
    <name type="scientific">Amanita muscaria (strain Koide BX008)</name>
    <dbReference type="NCBI Taxonomy" id="946122"/>
    <lineage>
        <taxon>Eukaryota</taxon>
        <taxon>Fungi</taxon>
        <taxon>Dikarya</taxon>
        <taxon>Basidiomycota</taxon>
        <taxon>Agaricomycotina</taxon>
        <taxon>Agaricomycetes</taxon>
        <taxon>Agaricomycetidae</taxon>
        <taxon>Agaricales</taxon>
        <taxon>Pluteineae</taxon>
        <taxon>Amanitaceae</taxon>
        <taxon>Amanita</taxon>
    </lineage>
</organism>
<evidence type="ECO:0008006" key="4">
    <source>
        <dbReference type="Google" id="ProtNLM"/>
    </source>
</evidence>
<evidence type="ECO:0000313" key="3">
    <source>
        <dbReference type="Proteomes" id="UP000054549"/>
    </source>
</evidence>
<dbReference type="EMBL" id="KN818288">
    <property type="protein sequence ID" value="KIL61167.1"/>
    <property type="molecule type" value="Genomic_DNA"/>
</dbReference>
<evidence type="ECO:0000313" key="2">
    <source>
        <dbReference type="EMBL" id="KIL61167.1"/>
    </source>
</evidence>
<protein>
    <recommendedName>
        <fullName evidence="4">F-box domain-containing protein</fullName>
    </recommendedName>
</protein>
<dbReference type="HOGENOM" id="CLU_503403_0_0_1"/>